<proteinExistence type="predicted"/>
<dbReference type="EMBL" id="CAJVCH010177873">
    <property type="protein sequence ID" value="CAG7729409.1"/>
    <property type="molecule type" value="Genomic_DNA"/>
</dbReference>
<dbReference type="AlphaFoldDB" id="A0A8J2P3A2"/>
<accession>A0A8J2P3A2</accession>
<protein>
    <submittedName>
        <fullName evidence="1">Uncharacterized protein</fullName>
    </submittedName>
</protein>
<reference evidence="1" key="1">
    <citation type="submission" date="2021-06" db="EMBL/GenBank/DDBJ databases">
        <authorList>
            <person name="Hodson N. C."/>
            <person name="Mongue J. A."/>
            <person name="Jaron S. K."/>
        </authorList>
    </citation>
    <scope>NUCLEOTIDE SEQUENCE</scope>
</reference>
<comment type="caution">
    <text evidence="1">The sequence shown here is derived from an EMBL/GenBank/DDBJ whole genome shotgun (WGS) entry which is preliminary data.</text>
</comment>
<evidence type="ECO:0000313" key="2">
    <source>
        <dbReference type="Proteomes" id="UP000708208"/>
    </source>
</evidence>
<name>A0A8J2P3A2_9HEXA</name>
<organism evidence="1 2">
    <name type="scientific">Allacma fusca</name>
    <dbReference type="NCBI Taxonomy" id="39272"/>
    <lineage>
        <taxon>Eukaryota</taxon>
        <taxon>Metazoa</taxon>
        <taxon>Ecdysozoa</taxon>
        <taxon>Arthropoda</taxon>
        <taxon>Hexapoda</taxon>
        <taxon>Collembola</taxon>
        <taxon>Symphypleona</taxon>
        <taxon>Sminthuridae</taxon>
        <taxon>Allacma</taxon>
    </lineage>
</organism>
<feature type="non-terminal residue" evidence="1">
    <location>
        <position position="1"/>
    </location>
</feature>
<gene>
    <name evidence="1" type="ORF">AFUS01_LOCUS18125</name>
</gene>
<keyword evidence="2" id="KW-1185">Reference proteome</keyword>
<evidence type="ECO:0000313" key="1">
    <source>
        <dbReference type="EMBL" id="CAG7729409.1"/>
    </source>
</evidence>
<dbReference type="Proteomes" id="UP000708208">
    <property type="component" value="Unassembled WGS sequence"/>
</dbReference>
<sequence>ICCRSDFIFDCIKLSIKSPTTTITSKEWTEEISRVCFTSRIARRCLTKICLLNSRVSYFFCWPYRWEKTIDDVLVQRLGEDIQEWFNTVSYFGKVTEKRFEQINDIAHSTIYFCSSEWLSNASTDKKAYEQVLTFFKATLLIAMLDDCTDINVQEEQLPDQFYLDLAQIVFYIFSFKISTVEKLQQEIITLKKYIPSIGYYLKCLLDISKTLQVEFETTTETAQYLAHQFRCFLSYEFGAKKK</sequence>